<dbReference type="Proteomes" id="UP000045545">
    <property type="component" value="Unassembled WGS sequence"/>
</dbReference>
<keyword evidence="2" id="KW-1185">Reference proteome</keyword>
<dbReference type="OrthoDB" id="1666212at2"/>
<evidence type="ECO:0000313" key="2">
    <source>
        <dbReference type="Proteomes" id="UP000045545"/>
    </source>
</evidence>
<dbReference type="Pfam" id="PF23857">
    <property type="entry name" value="Phage_TAC_19"/>
    <property type="match status" value="1"/>
</dbReference>
<dbReference type="NCBIfam" id="NF047360">
    <property type="entry name" value="tail_chap_PVL"/>
    <property type="match status" value="1"/>
</dbReference>
<organism evidence="1 2">
    <name type="scientific">Syntrophomonas zehnderi OL-4</name>
    <dbReference type="NCBI Taxonomy" id="690567"/>
    <lineage>
        <taxon>Bacteria</taxon>
        <taxon>Bacillati</taxon>
        <taxon>Bacillota</taxon>
        <taxon>Clostridia</taxon>
        <taxon>Eubacteriales</taxon>
        <taxon>Syntrophomonadaceae</taxon>
        <taxon>Syntrophomonas</taxon>
    </lineage>
</organism>
<dbReference type="EMBL" id="CGIH01000028">
    <property type="protein sequence ID" value="CFX73100.1"/>
    <property type="molecule type" value="Genomic_DNA"/>
</dbReference>
<name>A0A0E4GE25_9FIRM</name>
<accession>A0A0E4GE25</accession>
<dbReference type="STRING" id="690567.1726"/>
<dbReference type="InterPro" id="IPR057006">
    <property type="entry name" value="Phage_TAC_19"/>
</dbReference>
<dbReference type="RefSeq" id="WP_046497719.1">
    <property type="nucleotide sequence ID" value="NZ_CGIH01000028.1"/>
</dbReference>
<sequence>MENPKITLKGKTYTAPPPKVKLWREVTKFKDKFGDKEQGDEEALSEMERLIAAAFNHPEITAEAIEEELDLDEFVPLFYQIASWVAEAVSRKMTELPK</sequence>
<evidence type="ECO:0000313" key="1">
    <source>
        <dbReference type="EMBL" id="CFX73100.1"/>
    </source>
</evidence>
<gene>
    <name evidence="1" type="ORF">1726</name>
</gene>
<proteinExistence type="predicted"/>
<reference evidence="1 2" key="1">
    <citation type="submission" date="2015-03" db="EMBL/GenBank/DDBJ databases">
        <authorList>
            <person name="Murphy D."/>
        </authorList>
    </citation>
    <scope>NUCLEOTIDE SEQUENCE [LARGE SCALE GENOMIC DNA]</scope>
    <source>
        <strain evidence="1 2">OL-4</strain>
    </source>
</reference>
<dbReference type="AlphaFoldDB" id="A0A0E4GE25"/>
<protein>
    <submittedName>
        <fullName evidence="1">Uncharacterized</fullName>
    </submittedName>
</protein>